<protein>
    <submittedName>
        <fullName evidence="1">Terminase, ATPase subunit</fullName>
    </submittedName>
</protein>
<organism evidence="1 2">
    <name type="scientific">Erwinia phage EtG</name>
    <dbReference type="NCBI Taxonomy" id="2014586"/>
    <lineage>
        <taxon>Viruses</taxon>
        <taxon>Duplodnaviria</taxon>
        <taxon>Heunggongvirae</taxon>
        <taxon>Uroviricota</taxon>
        <taxon>Caudoviricetes</taxon>
        <taxon>Peduoviridae</taxon>
        <taxon>Eganvirus</taxon>
        <taxon>Eganvirus EtG</taxon>
    </lineage>
</organism>
<evidence type="ECO:0000313" key="1">
    <source>
        <dbReference type="EMBL" id="ASD51186.1"/>
    </source>
</evidence>
<dbReference type="Gene3D" id="3.40.50.300">
    <property type="entry name" value="P-loop containing nucleotide triphosphate hydrolases"/>
    <property type="match status" value="1"/>
</dbReference>
<accession>A0A218M4L2</accession>
<proteinExistence type="predicted"/>
<name>A0A218M4L2_9CAUD</name>
<reference evidence="1" key="1">
    <citation type="submission" date="2018-01" db="EMBL/GenBank/DDBJ databases">
        <title>Complete Genome Sequence of Erwinia tracheiphila Phage EtG.</title>
        <authorList>
            <person name="Andrade-Dominguez A."/>
            <person name="Kolter R."/>
            <person name="Shapiro L.R."/>
        </authorList>
    </citation>
    <scope>NUCLEOTIDE SEQUENCE</scope>
    <source>
        <strain evidence="1">EtG</strain>
    </source>
</reference>
<keyword evidence="2" id="KW-1185">Reference proteome</keyword>
<dbReference type="Pfam" id="PF03237">
    <property type="entry name" value="Terminase_6N"/>
    <property type="match status" value="1"/>
</dbReference>
<dbReference type="Proteomes" id="UP000222846">
    <property type="component" value="Segment"/>
</dbReference>
<dbReference type="InterPro" id="IPR027417">
    <property type="entry name" value="P-loop_NTPase"/>
</dbReference>
<sequence>MKNNVFSQSQIQAMADILHNDSFDYQATWLRVGKLNTDRSITKSRQIGATQLFSREALLNALTTGDNQVWFAHTIEHARVALMYMSNLSARVGVRLTSNGYSLQLDDGAVISFVGEESHCAALAGNVYLDEFAWFNNPLRAAKVAAAIACHKRHRLTMFTSPSDNYDAFRVWNGTTRRHRPSPLINTGDSVFCTDGVWRQSVTLDAACQRGCNLFAPEEIKHEYSDDDYRLLFGCDWSFAAAAGEVAA</sequence>
<dbReference type="EMBL" id="MF276773">
    <property type="protein sequence ID" value="ASD51186.1"/>
    <property type="molecule type" value="Genomic_DNA"/>
</dbReference>
<evidence type="ECO:0000313" key="2">
    <source>
        <dbReference type="Proteomes" id="UP000222846"/>
    </source>
</evidence>
<gene>
    <name evidence="1" type="ORF">EtG_02</name>
</gene>